<dbReference type="SUPFAM" id="SSF53474">
    <property type="entry name" value="alpha/beta-Hydrolases"/>
    <property type="match status" value="1"/>
</dbReference>
<dbReference type="InterPro" id="IPR050266">
    <property type="entry name" value="AB_hydrolase_sf"/>
</dbReference>
<dbReference type="InterPro" id="IPR000073">
    <property type="entry name" value="AB_hydrolase_1"/>
</dbReference>
<dbReference type="Gene3D" id="3.40.50.1820">
    <property type="entry name" value="alpha/beta hydrolase"/>
    <property type="match status" value="1"/>
</dbReference>
<dbReference type="Pfam" id="PF00561">
    <property type="entry name" value="Abhydrolase_1"/>
    <property type="match status" value="1"/>
</dbReference>
<dbReference type="Proteomes" id="UP000515758">
    <property type="component" value="Chromosome"/>
</dbReference>
<sequence>MKKYLTVILSTSLSLMGCSSLDKVESNMDQANLISNFSVHKKQIQQDDVSIEFYVQGKGPVIVLLPSLSRGARDFDVVADYLAKSGFKVIRPEPRGINGSTGPLENLTLHDFAADVALVLDAEKTGPVVVVGHAWGSQPARMLAADRPDLVRGIVMAAASAGKLPKDSTEKPYGRLRDAIDNAGNYKLPQEQRITYLKQAFFAPMNDPQVWLNGWYEKNHAAEAHARIVTPIDEYFSGGKTVPILDLQGEYDAVVVKNVMKEYLPERVVEQVIKNAGHAMVPEQPEAMANAIAKFSKQVYSAN</sequence>
<protein>
    <recommendedName>
        <fullName evidence="1">AB hydrolase-1 domain-containing protein</fullName>
    </recommendedName>
</protein>
<dbReference type="RefSeq" id="WP_228287812.1">
    <property type="nucleotide sequence ID" value="NZ_AP021936.1"/>
</dbReference>
<dbReference type="AlphaFoldDB" id="A0A6S4UHW4"/>
<proteinExistence type="predicted"/>
<name>A0A6S4UHW4_ACIPI</name>
<dbReference type="PANTHER" id="PTHR43798:SF33">
    <property type="entry name" value="HYDROLASE, PUTATIVE (AFU_ORTHOLOGUE AFUA_2G14860)-RELATED"/>
    <property type="match status" value="1"/>
</dbReference>
<dbReference type="GO" id="GO:0016020">
    <property type="term" value="C:membrane"/>
    <property type="evidence" value="ECO:0007669"/>
    <property type="project" value="TreeGrafter"/>
</dbReference>
<evidence type="ECO:0000259" key="1">
    <source>
        <dbReference type="Pfam" id="PF00561"/>
    </source>
</evidence>
<dbReference type="EMBL" id="AP021936">
    <property type="protein sequence ID" value="BBQ48038.1"/>
    <property type="molecule type" value="Genomic_DNA"/>
</dbReference>
<dbReference type="InterPro" id="IPR029058">
    <property type="entry name" value="AB_hydrolase_fold"/>
</dbReference>
<feature type="domain" description="AB hydrolase-1" evidence="1">
    <location>
        <begin position="60"/>
        <end position="282"/>
    </location>
</feature>
<dbReference type="PANTHER" id="PTHR43798">
    <property type="entry name" value="MONOACYLGLYCEROL LIPASE"/>
    <property type="match status" value="1"/>
</dbReference>
<evidence type="ECO:0000313" key="2">
    <source>
        <dbReference type="EMBL" id="BBQ48038.1"/>
    </source>
</evidence>
<gene>
    <name evidence="2" type="ORF">WP2W18E11_10360</name>
</gene>
<organism evidence="2 3">
    <name type="scientific">Acinetobacter pittii</name>
    <name type="common">Acinetobacter genomosp. 3</name>
    <dbReference type="NCBI Taxonomy" id="48296"/>
    <lineage>
        <taxon>Bacteria</taxon>
        <taxon>Pseudomonadati</taxon>
        <taxon>Pseudomonadota</taxon>
        <taxon>Gammaproteobacteria</taxon>
        <taxon>Moraxellales</taxon>
        <taxon>Moraxellaceae</taxon>
        <taxon>Acinetobacter</taxon>
        <taxon>Acinetobacter calcoaceticus/baumannii complex</taxon>
    </lineage>
</organism>
<dbReference type="PROSITE" id="PS51257">
    <property type="entry name" value="PROKAR_LIPOPROTEIN"/>
    <property type="match status" value="1"/>
</dbReference>
<reference evidence="2 3" key="1">
    <citation type="submission" date="2019-12" db="EMBL/GenBank/DDBJ databases">
        <title>complete genome sequences of Acinetobacter pittii str. WP2-W18-ESBL-11 isolated from wastewater treatment plant effluent.</title>
        <authorList>
            <person name="Sekizuka T."/>
            <person name="Itokawa K."/>
            <person name="Yatsu K."/>
            <person name="Inamine Y."/>
            <person name="Kuroda M."/>
        </authorList>
    </citation>
    <scope>NUCLEOTIDE SEQUENCE [LARGE SCALE GENOMIC DNA]</scope>
    <source>
        <strain evidence="2 3">WP2-W18-ESBL-11</strain>
    </source>
</reference>
<evidence type="ECO:0000313" key="3">
    <source>
        <dbReference type="Proteomes" id="UP000515758"/>
    </source>
</evidence>
<accession>A0A6S4UHW4</accession>